<dbReference type="Pfam" id="PF10713">
    <property type="entry name" value="DUF2509"/>
    <property type="match status" value="1"/>
</dbReference>
<proteinExistence type="predicted"/>
<dbReference type="Proteomes" id="UP000825886">
    <property type="component" value="Chromosome"/>
</dbReference>
<accession>A0ABX9ALZ4</accession>
<keyword evidence="1" id="KW-0812">Transmembrane</keyword>
<evidence type="ECO:0000256" key="1">
    <source>
        <dbReference type="SAM" id="Phobius"/>
    </source>
</evidence>
<dbReference type="EMBL" id="CP081864">
    <property type="protein sequence ID" value="QZN95326.1"/>
    <property type="molecule type" value="Genomic_DNA"/>
</dbReference>
<gene>
    <name evidence="2" type="ORF">K6K13_19310</name>
</gene>
<feature type="transmembrane region" description="Helical" evidence="1">
    <location>
        <begin position="12"/>
        <end position="29"/>
    </location>
</feature>
<protein>
    <submittedName>
        <fullName evidence="2">YgdB family protein</fullName>
    </submittedName>
</protein>
<keyword evidence="1" id="KW-0472">Membrane</keyword>
<evidence type="ECO:0000313" key="3">
    <source>
        <dbReference type="Proteomes" id="UP000825886"/>
    </source>
</evidence>
<dbReference type="RefSeq" id="WP_222158427.1">
    <property type="nucleotide sequence ID" value="NZ_CP081864.1"/>
</dbReference>
<name>A0ABX9ALZ4_9ENTR</name>
<evidence type="ECO:0000313" key="2">
    <source>
        <dbReference type="EMBL" id="QZN95326.1"/>
    </source>
</evidence>
<keyword evidence="3" id="KW-1185">Reference proteome</keyword>
<sequence length="150" mass="16791">MKRWCQQGNGALLMVMLLAASGLLLMTGMQRQLDSALSLTHDERRYWQTRVLAESSLQWGLGQEWLMGNRSDEQCLGYAAEGLQVCLRQVPGEHYMLLRGEGHLPRSSSVMVLYQRVVPIEPDGETSPLKPITGGWLDFCPERQEAICGG</sequence>
<organism evidence="2 3">
    <name type="scientific">Symbiopectobacterium purcellii</name>
    <dbReference type="NCBI Taxonomy" id="2871826"/>
    <lineage>
        <taxon>Bacteria</taxon>
        <taxon>Pseudomonadati</taxon>
        <taxon>Pseudomonadota</taxon>
        <taxon>Gammaproteobacteria</taxon>
        <taxon>Enterobacterales</taxon>
        <taxon>Enterobacteriaceae</taxon>
    </lineage>
</organism>
<reference evidence="2 3" key="1">
    <citation type="submission" date="2021-08" db="EMBL/GenBank/DDBJ databases">
        <title>Culture and genomic analysis of Symbiopectobacterium purcellii sp. nov. gen. nov., isolated from the leafhopper Empoasca decipiens.</title>
        <authorList>
            <person name="Nadal-Jimenez P."/>
            <person name="Siozios S."/>
            <person name="Halliday N."/>
            <person name="Camara M."/>
            <person name="Hurst G.D.D."/>
        </authorList>
    </citation>
    <scope>NUCLEOTIDE SEQUENCE [LARGE SCALE GENOMIC DNA]</scope>
    <source>
        <strain evidence="2 3">SyEd1</strain>
    </source>
</reference>
<dbReference type="InterPro" id="IPR019652">
    <property type="entry name" value="DUF2509"/>
</dbReference>
<keyword evidence="1" id="KW-1133">Transmembrane helix</keyword>